<keyword evidence="2" id="KW-0472">Membrane</keyword>
<reference evidence="4" key="1">
    <citation type="submission" date="2021-05" db="EMBL/GenBank/DDBJ databases">
        <authorList>
            <person name="Kaiqin L."/>
            <person name="Jian G."/>
        </authorList>
    </citation>
    <scope>NUCLEOTIDE SEQUENCE</scope>
    <source>
        <strain evidence="4">HDS5</strain>
    </source>
</reference>
<dbReference type="KEGG" id="nec:KGD82_08785"/>
<feature type="signal peptide" evidence="3">
    <location>
        <begin position="1"/>
        <end position="37"/>
    </location>
</feature>
<protein>
    <recommendedName>
        <fullName evidence="6">DUF4350 domain-containing protein</fullName>
    </recommendedName>
</protein>
<keyword evidence="5" id="KW-1185">Reference proteome</keyword>
<keyword evidence="2" id="KW-0812">Transmembrane</keyword>
<feature type="chain" id="PRO_5037767355" description="DUF4350 domain-containing protein" evidence="3">
    <location>
        <begin position="38"/>
        <end position="580"/>
    </location>
</feature>
<feature type="coiled-coil region" evidence="1">
    <location>
        <begin position="466"/>
        <end position="493"/>
    </location>
</feature>
<accession>A0A975LAK5</accession>
<keyword evidence="1" id="KW-0175">Coiled coil</keyword>
<evidence type="ECO:0000256" key="3">
    <source>
        <dbReference type="SAM" id="SignalP"/>
    </source>
</evidence>
<feature type="transmembrane region" description="Helical" evidence="2">
    <location>
        <begin position="441"/>
        <end position="465"/>
    </location>
</feature>
<keyword evidence="3" id="KW-0732">Signal</keyword>
<dbReference type="EMBL" id="CP074402">
    <property type="protein sequence ID" value="QVJ02529.1"/>
    <property type="molecule type" value="Genomic_DNA"/>
</dbReference>
<dbReference type="Proteomes" id="UP000682416">
    <property type="component" value="Chromosome"/>
</dbReference>
<evidence type="ECO:0000313" key="5">
    <source>
        <dbReference type="Proteomes" id="UP000682416"/>
    </source>
</evidence>
<dbReference type="AlphaFoldDB" id="A0A975LAK5"/>
<evidence type="ECO:0008006" key="6">
    <source>
        <dbReference type="Google" id="ProtNLM"/>
    </source>
</evidence>
<keyword evidence="2" id="KW-1133">Transmembrane helix</keyword>
<gene>
    <name evidence="4" type="ORF">KGD82_08785</name>
</gene>
<evidence type="ECO:0000313" key="4">
    <source>
        <dbReference type="EMBL" id="QVJ02529.1"/>
    </source>
</evidence>
<organism evidence="4 5">
    <name type="scientific">Nocardiopsis eucommiae</name>
    <dbReference type="NCBI Taxonomy" id="2831970"/>
    <lineage>
        <taxon>Bacteria</taxon>
        <taxon>Bacillati</taxon>
        <taxon>Actinomycetota</taxon>
        <taxon>Actinomycetes</taxon>
        <taxon>Streptosporangiales</taxon>
        <taxon>Nocardiopsidaceae</taxon>
        <taxon>Nocardiopsis</taxon>
    </lineage>
</organism>
<evidence type="ECO:0000256" key="1">
    <source>
        <dbReference type="SAM" id="Coils"/>
    </source>
</evidence>
<sequence>MPDPATPASPTLRAFRSATVALALLALCVAVPGPARAESPLAEAARDLSSGEHVHVAEGGPEVSEQTLALARARLSEARTPIRGALLEGVDPARAVHTLAEEVGEPGLYVVATEERAATGGVTTSLSWTAVGIDTGGADLEDHFVFSRGGPVEQMVSAVDLLDGDLLPEVASAAREETVHVHPAVEAALPDLDTEALRERFDGLDDTRVAVVPPPGRDTPGYEEAYADALLAPLGDDGTALLAVWTHDDFDLTPASAPEGPAPEDLAWLLPLGPGPDGLAPALHLFAGAVDGNVVADTRAALTEDHLFVHPRAGADITESERVELDAALAARDEPVRVAVLPSGARLEADPDGGAEPLADAVASISDDPVVVYTLDGSGGVEHYPVRGDVSGGGYDLDTAVFFGLDHASARNSVDGLLSELGDASVLSADEPASGEGTPTLPWPAVVGLLLSVVLTTVGLVGVLGRRRTQAVREREQERLAAEREDAETMEELRAEEAARVAAIQGENDRGITDLGEALARAEAPATDSVEEFETHLREYEQLKGDNERANDIDRVLAVRRRTEQARERLERWNRRQRDR</sequence>
<name>A0A975LAK5_9ACTN</name>
<proteinExistence type="predicted"/>
<evidence type="ECO:0000256" key="2">
    <source>
        <dbReference type="SAM" id="Phobius"/>
    </source>
</evidence>